<evidence type="ECO:0000259" key="5">
    <source>
        <dbReference type="SMART" id="SM00479"/>
    </source>
</evidence>
<keyword evidence="3" id="KW-0269">Exonuclease</keyword>
<dbReference type="PANTHER" id="PTHR12801">
    <property type="entry name" value="RNA EXONUCLEASE REXO1 / RECO3 FAMILY MEMBER-RELATED"/>
    <property type="match status" value="1"/>
</dbReference>
<feature type="compositionally biased region" description="Basic and acidic residues" evidence="4">
    <location>
        <begin position="8"/>
        <end position="21"/>
    </location>
</feature>
<accession>A0A9P7Z3X1</accession>
<keyword evidence="7" id="KW-1185">Reference proteome</keyword>
<evidence type="ECO:0000256" key="2">
    <source>
        <dbReference type="ARBA" id="ARBA00022801"/>
    </source>
</evidence>
<evidence type="ECO:0000256" key="3">
    <source>
        <dbReference type="ARBA" id="ARBA00022839"/>
    </source>
</evidence>
<dbReference type="GO" id="GO:0005634">
    <property type="term" value="C:nucleus"/>
    <property type="evidence" value="ECO:0007669"/>
    <property type="project" value="TreeGrafter"/>
</dbReference>
<dbReference type="PANTHER" id="PTHR12801:SF114">
    <property type="entry name" value="EXONUCLEASE, PUTATIVE (AFU_ORTHOLOGUE AFUA_7G00870)-RELATED"/>
    <property type="match status" value="1"/>
</dbReference>
<dbReference type="GO" id="GO:0000027">
    <property type="term" value="P:ribosomal large subunit assembly"/>
    <property type="evidence" value="ECO:0007669"/>
    <property type="project" value="TreeGrafter"/>
</dbReference>
<keyword evidence="2" id="KW-0378">Hydrolase</keyword>
<feature type="region of interest" description="Disordered" evidence="4">
    <location>
        <begin position="1"/>
        <end position="21"/>
    </location>
</feature>
<dbReference type="InterPro" id="IPR036397">
    <property type="entry name" value="RNaseH_sf"/>
</dbReference>
<dbReference type="InterPro" id="IPR047021">
    <property type="entry name" value="REXO1/3/4-like"/>
</dbReference>
<dbReference type="GO" id="GO:0004527">
    <property type="term" value="F:exonuclease activity"/>
    <property type="evidence" value="ECO:0007669"/>
    <property type="project" value="UniProtKB-KW"/>
</dbReference>
<dbReference type="SMART" id="SM00479">
    <property type="entry name" value="EXOIII"/>
    <property type="match status" value="1"/>
</dbReference>
<dbReference type="GO" id="GO:0006364">
    <property type="term" value="P:rRNA processing"/>
    <property type="evidence" value="ECO:0007669"/>
    <property type="project" value="TreeGrafter"/>
</dbReference>
<dbReference type="InterPro" id="IPR013520">
    <property type="entry name" value="Ribonucl_H"/>
</dbReference>
<evidence type="ECO:0000256" key="1">
    <source>
        <dbReference type="ARBA" id="ARBA00022722"/>
    </source>
</evidence>
<feature type="compositionally biased region" description="Basic and acidic residues" evidence="4">
    <location>
        <begin position="363"/>
        <end position="394"/>
    </location>
</feature>
<dbReference type="OrthoDB" id="16516at2759"/>
<evidence type="ECO:0000313" key="6">
    <source>
        <dbReference type="EMBL" id="KAG9244855.1"/>
    </source>
</evidence>
<feature type="domain" description="Exonuclease" evidence="5">
    <location>
        <begin position="175"/>
        <end position="343"/>
    </location>
</feature>
<protein>
    <submittedName>
        <fullName evidence="6">Ribonuclease H-like domain-containing protein</fullName>
    </submittedName>
</protein>
<reference evidence="6" key="1">
    <citation type="journal article" date="2021" name="IMA Fungus">
        <title>Genomic characterization of three marine fungi, including Emericellopsis atlantica sp. nov. with signatures of a generalist lifestyle and marine biomass degradation.</title>
        <authorList>
            <person name="Hagestad O.C."/>
            <person name="Hou L."/>
            <person name="Andersen J.H."/>
            <person name="Hansen E.H."/>
            <person name="Altermark B."/>
            <person name="Li C."/>
            <person name="Kuhnert E."/>
            <person name="Cox R.J."/>
            <person name="Crous P.W."/>
            <person name="Spatafora J.W."/>
            <person name="Lail K."/>
            <person name="Amirebrahimi M."/>
            <person name="Lipzen A."/>
            <person name="Pangilinan J."/>
            <person name="Andreopoulos W."/>
            <person name="Hayes R.D."/>
            <person name="Ng V."/>
            <person name="Grigoriev I.V."/>
            <person name="Jackson S.A."/>
            <person name="Sutton T.D.S."/>
            <person name="Dobson A.D.W."/>
            <person name="Rama T."/>
        </authorList>
    </citation>
    <scope>NUCLEOTIDE SEQUENCE</scope>
    <source>
        <strain evidence="6">TRa3180A</strain>
    </source>
</reference>
<dbReference type="EMBL" id="MU253879">
    <property type="protein sequence ID" value="KAG9244855.1"/>
    <property type="molecule type" value="Genomic_DNA"/>
</dbReference>
<keyword evidence="1" id="KW-0540">Nuclease</keyword>
<evidence type="ECO:0000256" key="4">
    <source>
        <dbReference type="SAM" id="MobiDB-lite"/>
    </source>
</evidence>
<dbReference type="AlphaFoldDB" id="A0A9P7Z3X1"/>
<dbReference type="Proteomes" id="UP000887226">
    <property type="component" value="Unassembled WGS sequence"/>
</dbReference>
<evidence type="ECO:0000313" key="7">
    <source>
        <dbReference type="Proteomes" id="UP000887226"/>
    </source>
</evidence>
<organism evidence="6 7">
    <name type="scientific">Calycina marina</name>
    <dbReference type="NCBI Taxonomy" id="1763456"/>
    <lineage>
        <taxon>Eukaryota</taxon>
        <taxon>Fungi</taxon>
        <taxon>Dikarya</taxon>
        <taxon>Ascomycota</taxon>
        <taxon>Pezizomycotina</taxon>
        <taxon>Leotiomycetes</taxon>
        <taxon>Helotiales</taxon>
        <taxon>Pezizellaceae</taxon>
        <taxon>Calycina</taxon>
    </lineage>
</organism>
<dbReference type="CDD" id="cd06137">
    <property type="entry name" value="DEDDh_RNase"/>
    <property type="match status" value="1"/>
</dbReference>
<dbReference type="Pfam" id="PF00929">
    <property type="entry name" value="RNase_T"/>
    <property type="match status" value="1"/>
</dbReference>
<sequence length="410" mass="46623">MVFTTQKTLDRHIDHSPAHSRDRLLQAPGARPIIPVGAITNPSADRRWSAIPLSQHEYILSLLSSECHPVKDLLQNGHNLHIMTKEDLMELRKCRDCGTNQRQHYSRARECNFHPGRSTGNRNQQGFIKFTCCGNPPRRGCESREKHNFQDSPRMDVMSRLARTPIQVARETKYRAVVLDCEMVSTVGGMSEVVIVSVIDYFTGNVLLDTYVKPKNRVTNWASRCHGVTPDIFNNAVRKSQALAGWSAARRAIWDLIDDETIVVGHAVKNDLDVLGMIHHRIVDSAILTRYATGGYNSFGLDRLVKDFLDIDFRTNPGGIHNCMEDVIATREVVLFCTRKKTELGAWANLRIQEHNLKVEQERIKRERAKKNEDEKSKKQRDGKEDSNKFKENGLEDDGDIDGGVKLMNR</sequence>
<dbReference type="InterPro" id="IPR012337">
    <property type="entry name" value="RNaseH-like_sf"/>
</dbReference>
<feature type="region of interest" description="Disordered" evidence="4">
    <location>
        <begin position="363"/>
        <end position="410"/>
    </location>
</feature>
<comment type="caution">
    <text evidence="6">The sequence shown here is derived from an EMBL/GenBank/DDBJ whole genome shotgun (WGS) entry which is preliminary data.</text>
</comment>
<dbReference type="SUPFAM" id="SSF53098">
    <property type="entry name" value="Ribonuclease H-like"/>
    <property type="match status" value="1"/>
</dbReference>
<dbReference type="Gene3D" id="3.30.420.10">
    <property type="entry name" value="Ribonuclease H-like superfamily/Ribonuclease H"/>
    <property type="match status" value="1"/>
</dbReference>
<gene>
    <name evidence="6" type="ORF">BJ878DRAFT_541875</name>
</gene>
<dbReference type="GO" id="GO:0003676">
    <property type="term" value="F:nucleic acid binding"/>
    <property type="evidence" value="ECO:0007669"/>
    <property type="project" value="InterPro"/>
</dbReference>
<proteinExistence type="predicted"/>
<name>A0A9P7Z3X1_9HELO</name>